<keyword evidence="3" id="KW-0732">Signal</keyword>
<accession>A0A1Y1YDM8</accession>
<name>A0A1Y1YDM8_9FUNG</name>
<dbReference type="AlphaFoldDB" id="A0A1Y1YDM8"/>
<dbReference type="GO" id="GO:0016491">
    <property type="term" value="F:oxidoreductase activity"/>
    <property type="evidence" value="ECO:0007669"/>
    <property type="project" value="InterPro"/>
</dbReference>
<dbReference type="SUPFAM" id="SSF48056">
    <property type="entry name" value="Di-copper centre-containing domain"/>
    <property type="match status" value="1"/>
</dbReference>
<dbReference type="EMBL" id="MCFE01000161">
    <property type="protein sequence ID" value="ORX96097.1"/>
    <property type="molecule type" value="Genomic_DNA"/>
</dbReference>
<protein>
    <submittedName>
        <fullName evidence="5">Di-copper centre-containing protein</fullName>
    </submittedName>
</protein>
<feature type="domain" description="Tyrosinase copper-binding" evidence="4">
    <location>
        <begin position="209"/>
        <end position="220"/>
    </location>
</feature>
<sequence length="385" mass="44345">MKLIVYALALALTSLSATWAQCNQYNLRREIRQISSSERDAFIKAVNDLKRSGRYDELVSIHLRYVSYAHSTPAFFPWHRQYIRIFELALQRFNPSVVLPYWDWTLDSQAPEESPIWEWFGGNGREGDSCVVDGPFAFWRARNPRPHCLQRQWDSGDKISAFWSPESINHFIGVSRSFDNLRNNIEPGPHGSVHNNIGGDFRYMTSANDPIFFLHHAFVDKIWADWQRSHRSMANDYGGVNLVDGRNATVNDNLPPFNTRVRQILNTDNLCYRYSQSQSAQFQPQETHTKRAITPFTEKVTPASKIESLLKNILSYIRPDYSTLLGLPSSTDRETQLSKLRPPRGLDEDFSNMMGYDIQEPLRQSTILGMELILTSPFIPTIYSA</sequence>
<organism evidence="5 6">
    <name type="scientific">Basidiobolus meristosporus CBS 931.73</name>
    <dbReference type="NCBI Taxonomy" id="1314790"/>
    <lineage>
        <taxon>Eukaryota</taxon>
        <taxon>Fungi</taxon>
        <taxon>Fungi incertae sedis</taxon>
        <taxon>Zoopagomycota</taxon>
        <taxon>Entomophthoromycotina</taxon>
        <taxon>Basidiobolomycetes</taxon>
        <taxon>Basidiobolales</taxon>
        <taxon>Basidiobolaceae</taxon>
        <taxon>Basidiobolus</taxon>
    </lineage>
</organism>
<dbReference type="PANTHER" id="PTHR11474">
    <property type="entry name" value="TYROSINASE FAMILY MEMBER"/>
    <property type="match status" value="1"/>
</dbReference>
<keyword evidence="2" id="KW-0186">Copper</keyword>
<evidence type="ECO:0000313" key="5">
    <source>
        <dbReference type="EMBL" id="ORX96097.1"/>
    </source>
</evidence>
<feature type="signal peptide" evidence="3">
    <location>
        <begin position="1"/>
        <end position="20"/>
    </location>
</feature>
<dbReference type="STRING" id="1314790.A0A1Y1YDM8"/>
<dbReference type="InterPro" id="IPR050316">
    <property type="entry name" value="Tyrosinase/Hemocyanin"/>
</dbReference>
<dbReference type="OrthoDB" id="6132182at2759"/>
<dbReference type="Proteomes" id="UP000193498">
    <property type="component" value="Unassembled WGS sequence"/>
</dbReference>
<dbReference type="Gene3D" id="1.10.1280.10">
    <property type="entry name" value="Di-copper center containing domain from catechol oxidase"/>
    <property type="match status" value="1"/>
</dbReference>
<keyword evidence="1" id="KW-0479">Metal-binding</keyword>
<dbReference type="Pfam" id="PF00264">
    <property type="entry name" value="Tyrosinase"/>
    <property type="match status" value="1"/>
</dbReference>
<comment type="caution">
    <text evidence="5">The sequence shown here is derived from an EMBL/GenBank/DDBJ whole genome shotgun (WGS) entry which is preliminary data.</text>
</comment>
<proteinExistence type="predicted"/>
<dbReference type="InterPro" id="IPR008922">
    <property type="entry name" value="Di-copper_centre_dom_sf"/>
</dbReference>
<dbReference type="PRINTS" id="PR00092">
    <property type="entry name" value="TYROSINASE"/>
</dbReference>
<evidence type="ECO:0000256" key="1">
    <source>
        <dbReference type="ARBA" id="ARBA00022723"/>
    </source>
</evidence>
<evidence type="ECO:0000256" key="2">
    <source>
        <dbReference type="ARBA" id="ARBA00023008"/>
    </source>
</evidence>
<dbReference type="GO" id="GO:0046872">
    <property type="term" value="F:metal ion binding"/>
    <property type="evidence" value="ECO:0007669"/>
    <property type="project" value="UniProtKB-KW"/>
</dbReference>
<dbReference type="PANTHER" id="PTHR11474:SF126">
    <property type="entry name" value="TYROSINASE-LIKE PROTEIN TYR-1-RELATED"/>
    <property type="match status" value="1"/>
</dbReference>
<keyword evidence="6" id="KW-1185">Reference proteome</keyword>
<dbReference type="PROSITE" id="PS00498">
    <property type="entry name" value="TYROSINASE_2"/>
    <property type="match status" value="1"/>
</dbReference>
<reference evidence="5 6" key="1">
    <citation type="submission" date="2016-07" db="EMBL/GenBank/DDBJ databases">
        <title>Pervasive Adenine N6-methylation of Active Genes in Fungi.</title>
        <authorList>
            <consortium name="DOE Joint Genome Institute"/>
            <person name="Mondo S.J."/>
            <person name="Dannebaum R.O."/>
            <person name="Kuo R.C."/>
            <person name="Labutti K."/>
            <person name="Haridas S."/>
            <person name="Kuo A."/>
            <person name="Salamov A."/>
            <person name="Ahrendt S.R."/>
            <person name="Lipzen A."/>
            <person name="Sullivan W."/>
            <person name="Andreopoulos W.B."/>
            <person name="Clum A."/>
            <person name="Lindquist E."/>
            <person name="Daum C."/>
            <person name="Ramamoorthy G.K."/>
            <person name="Gryganskyi A."/>
            <person name="Culley D."/>
            <person name="Magnuson J.K."/>
            <person name="James T.Y."/>
            <person name="O'Malley M.A."/>
            <person name="Stajich J.E."/>
            <person name="Spatafora J.W."/>
            <person name="Visel A."/>
            <person name="Grigoriev I.V."/>
        </authorList>
    </citation>
    <scope>NUCLEOTIDE SEQUENCE [LARGE SCALE GENOMIC DNA]</scope>
    <source>
        <strain evidence="5 6">CBS 931.73</strain>
    </source>
</reference>
<evidence type="ECO:0000256" key="3">
    <source>
        <dbReference type="SAM" id="SignalP"/>
    </source>
</evidence>
<dbReference type="InParanoid" id="A0A1Y1YDM8"/>
<dbReference type="InterPro" id="IPR002227">
    <property type="entry name" value="Tyrosinase_Cu-bd"/>
</dbReference>
<feature type="chain" id="PRO_5012485896" evidence="3">
    <location>
        <begin position="21"/>
        <end position="385"/>
    </location>
</feature>
<gene>
    <name evidence="5" type="ORF">K493DRAFT_301106</name>
</gene>
<evidence type="ECO:0000259" key="4">
    <source>
        <dbReference type="PROSITE" id="PS00498"/>
    </source>
</evidence>
<evidence type="ECO:0000313" key="6">
    <source>
        <dbReference type="Proteomes" id="UP000193498"/>
    </source>
</evidence>